<evidence type="ECO:0000256" key="8">
    <source>
        <dbReference type="ARBA" id="ARBA00022776"/>
    </source>
</evidence>
<dbReference type="FunFam" id="3.40.850.10:FF:000051">
    <property type="entry name" value="Kinesin-like protein bimC"/>
    <property type="match status" value="1"/>
</dbReference>
<gene>
    <name evidence="19" type="primary">KIP1</name>
    <name evidence="19" type="ORF">MBRA1_000158</name>
</gene>
<keyword evidence="12" id="KW-0206">Cytoskeleton</keyword>
<evidence type="ECO:0000256" key="1">
    <source>
        <dbReference type="ARBA" id="ARBA00004245"/>
    </source>
</evidence>
<evidence type="ECO:0000256" key="6">
    <source>
        <dbReference type="ARBA" id="ARBA00022737"/>
    </source>
</evidence>
<evidence type="ECO:0000313" key="19">
    <source>
        <dbReference type="EMBL" id="WFC93538.1"/>
    </source>
</evidence>
<feature type="region of interest" description="Disordered" evidence="17">
    <location>
        <begin position="1203"/>
        <end position="1223"/>
    </location>
</feature>
<evidence type="ECO:0000256" key="4">
    <source>
        <dbReference type="ARBA" id="ARBA00022618"/>
    </source>
</evidence>
<dbReference type="InterPro" id="IPR001680">
    <property type="entry name" value="WD40_rpt"/>
</dbReference>
<keyword evidence="11 16" id="KW-0505">Motor protein</keyword>
<accession>A0AAF0DPG2</accession>
<dbReference type="InterPro" id="IPR027417">
    <property type="entry name" value="P-loop_NTPase"/>
</dbReference>
<evidence type="ECO:0000256" key="14">
    <source>
        <dbReference type="ARBA" id="ARBA00034704"/>
    </source>
</evidence>
<dbReference type="AlphaFoldDB" id="A0AAF0DPG2"/>
<keyword evidence="5" id="KW-0493">Microtubule</keyword>
<evidence type="ECO:0000256" key="10">
    <source>
        <dbReference type="ARBA" id="ARBA00023054"/>
    </source>
</evidence>
<keyword evidence="3 15" id="KW-0853">WD repeat</keyword>
<keyword evidence="13" id="KW-0131">Cell cycle</keyword>
<evidence type="ECO:0000256" key="7">
    <source>
        <dbReference type="ARBA" id="ARBA00022741"/>
    </source>
</evidence>
<dbReference type="Pfam" id="PF00225">
    <property type="entry name" value="Kinesin"/>
    <property type="match status" value="1"/>
</dbReference>
<dbReference type="InterPro" id="IPR020472">
    <property type="entry name" value="WD40_PAC1"/>
</dbReference>
<dbReference type="Pfam" id="PF25175">
    <property type="entry name" value="Beta-prop_WDR5"/>
    <property type="match status" value="1"/>
</dbReference>
<evidence type="ECO:0000256" key="12">
    <source>
        <dbReference type="ARBA" id="ARBA00023212"/>
    </source>
</evidence>
<feature type="repeat" description="WD" evidence="15">
    <location>
        <begin position="73"/>
        <end position="114"/>
    </location>
</feature>
<evidence type="ECO:0000256" key="17">
    <source>
        <dbReference type="SAM" id="MobiDB-lite"/>
    </source>
</evidence>
<dbReference type="GO" id="GO:0072686">
    <property type="term" value="C:mitotic spindle"/>
    <property type="evidence" value="ECO:0007669"/>
    <property type="project" value="TreeGrafter"/>
</dbReference>
<dbReference type="PROSITE" id="PS00411">
    <property type="entry name" value="KINESIN_MOTOR_1"/>
    <property type="match status" value="1"/>
</dbReference>
<dbReference type="GO" id="GO:0000073">
    <property type="term" value="P:initial mitotic spindle pole body separation"/>
    <property type="evidence" value="ECO:0007669"/>
    <property type="project" value="TreeGrafter"/>
</dbReference>
<feature type="binding site" evidence="16">
    <location>
        <begin position="411"/>
        <end position="418"/>
    </location>
    <ligand>
        <name>ATP</name>
        <dbReference type="ChEBI" id="CHEBI:30616"/>
    </ligand>
</feature>
<dbReference type="SMART" id="SM00129">
    <property type="entry name" value="KISc"/>
    <property type="match status" value="1"/>
</dbReference>
<evidence type="ECO:0000256" key="5">
    <source>
        <dbReference type="ARBA" id="ARBA00022701"/>
    </source>
</evidence>
<evidence type="ECO:0000256" key="15">
    <source>
        <dbReference type="PROSITE-ProRule" id="PRU00221"/>
    </source>
</evidence>
<dbReference type="PRINTS" id="PR00320">
    <property type="entry name" value="GPROTEINBRPT"/>
</dbReference>
<proteinExistence type="inferred from homology"/>
<comment type="subcellular location">
    <subcellularLocation>
        <location evidence="1">Cytoplasm</location>
        <location evidence="1">Cytoskeleton</location>
    </subcellularLocation>
</comment>
<dbReference type="GO" id="GO:0008574">
    <property type="term" value="F:plus-end-directed microtubule motor activity"/>
    <property type="evidence" value="ECO:0007669"/>
    <property type="project" value="TreeGrafter"/>
</dbReference>
<dbReference type="GO" id="GO:0008017">
    <property type="term" value="F:microtubule binding"/>
    <property type="evidence" value="ECO:0007669"/>
    <property type="project" value="InterPro"/>
</dbReference>
<protein>
    <submittedName>
        <fullName evidence="19">Kinesin- motor protein</fullName>
    </submittedName>
</protein>
<dbReference type="InterPro" id="IPR015943">
    <property type="entry name" value="WD40/YVTN_repeat-like_dom_sf"/>
</dbReference>
<evidence type="ECO:0000256" key="11">
    <source>
        <dbReference type="ARBA" id="ARBA00023175"/>
    </source>
</evidence>
<dbReference type="SMART" id="SM00320">
    <property type="entry name" value="WD40"/>
    <property type="match status" value="5"/>
</dbReference>
<keyword evidence="6" id="KW-0677">Repeat</keyword>
<dbReference type="InterPro" id="IPR036322">
    <property type="entry name" value="WD40_repeat_dom_sf"/>
</dbReference>
<dbReference type="SUPFAM" id="SSF52540">
    <property type="entry name" value="P-loop containing nucleoside triphosphate hydrolases"/>
    <property type="match status" value="1"/>
</dbReference>
<feature type="repeat" description="WD" evidence="15">
    <location>
        <begin position="115"/>
        <end position="156"/>
    </location>
</feature>
<evidence type="ECO:0000256" key="16">
    <source>
        <dbReference type="PROSITE-ProRule" id="PRU00283"/>
    </source>
</evidence>
<dbReference type="InterPro" id="IPR001752">
    <property type="entry name" value="Kinesin_motor_dom"/>
</dbReference>
<evidence type="ECO:0000313" key="20">
    <source>
        <dbReference type="Proteomes" id="UP001216638"/>
    </source>
</evidence>
<feature type="repeat" description="WD" evidence="15">
    <location>
        <begin position="157"/>
        <end position="198"/>
    </location>
</feature>
<keyword evidence="9 16" id="KW-0067">ATP-binding</keyword>
<dbReference type="GO" id="GO:0007018">
    <property type="term" value="P:microtubule-based movement"/>
    <property type="evidence" value="ECO:0007669"/>
    <property type="project" value="InterPro"/>
</dbReference>
<dbReference type="Gene3D" id="2.130.10.10">
    <property type="entry name" value="YVTN repeat-like/Quinoprotein amine dehydrogenase"/>
    <property type="match status" value="1"/>
</dbReference>
<dbReference type="InterPro" id="IPR036961">
    <property type="entry name" value="Kinesin_motor_dom_sf"/>
</dbReference>
<dbReference type="InterPro" id="IPR019821">
    <property type="entry name" value="Kinesin_motor_CS"/>
</dbReference>
<evidence type="ECO:0000256" key="3">
    <source>
        <dbReference type="ARBA" id="ARBA00022574"/>
    </source>
</evidence>
<keyword evidence="2" id="KW-0963">Cytoplasm</keyword>
<comment type="similarity">
    <text evidence="14">Belongs to the TRAFAC class myosin-kinesin ATPase superfamily. Kinesin family. KIN-5/BimC subfamily.</text>
</comment>
<sequence>MADAGAADARAARNAPMELEASGAYTLLYTLYGHTRSVASVAFSPDGEQLLSAGADRQLQIWSTRTGRLLHTLMGHEGGVNSVCWMRDGKYVASASDDCTVRVWEVEKARLVHTFAVHTSYVFCVACHPQSTLLVSGGFDETIRLWDLQRGTCHRTISAHSEAVTDVDFSRDGTMIASCSYDGLIRLWDTSSGHCLRTLQHADQAPLVSVRFSPSSLQLLAMSLDSAVRLWDLANARVLKTYTGHVNTKYAGSALFTYLPSVPLPRTLVVAPSEDRELYLWDLQTKQVVHPTLPVLASAGLEQDAHAEGRRGGEANMKVVVRIRGTASEGASVLQTTGPRGSQVHVDADMPSSASHLSTLGTQQGSGRSKTYTFDHVFSAEADQGMVYQDVVSGVLDEVLLGYNCTVFAYGQTGTGKTHTMEGDLASYMGTFAPDAGIIPRTLFRLFHVLRARTDEFSVHMSFVELYNEELRDLLSAESPTPLQNSALRMYEDKQKGVVLQGLEEIPLTSAEHGLRLLRRGSQKRHIAATRCNESSSRSHCVFTLHVHVKETGARGEEVLRTGKLNLVDLAGSENIGRSGAENKRAREAGLINQSLLTLGRVINALVDGQAHIPYRESRLTRLLQDSLGGRTKTCIIATVSDDRANLEETLSTLDYASRAKSIKNRPELNQRMARAALIHEYVAEIDRLRADLTATREKSGVYVDADNWACLEAERGAQAKTIDELRRANEVAQSKLASMHEQLEQNTQLLTQREAEWSAAETRHAARIAEVEASLQQVTQLSDALQEETRLHRARARNEQRLYDLAASLHRAANASSSDMDALHAKLERRAASEAEARASLALFYEQIEGVCAAAEREPTALHTSRDALQRAVHAELERLAQALDVAPGVPTRALDAVRRAFAQLESEHATLVEALQGELRDAHTRHVDAVHAAATLVQHIDQRVGALGERMDALQQHTHAAAHAEVQRATQHTERLAMLLAQEREQTHELRRRVLGVVDAFDAERETRFAQATQAAQAELAATKRSVADARRVHIEHHNALVAEHNALAADARWDAPAFAAPDALLAPHVEAYAERLAAHAVTLEDEVRTATTATVNEAGDAVRFALADGAREIDMALARTAAADGARADEAQRSLDALRRSYEAFLQPTFLAEPASGSTPRRRPSLAFAAHIIPSDREAGLAYIADTSLVDSPARVPLQRRENGVQPIVPAHAPPRKRST</sequence>
<dbReference type="PANTHER" id="PTHR47970">
    <property type="entry name" value="KINESIN-LIKE PROTEIN KIF11"/>
    <property type="match status" value="1"/>
</dbReference>
<feature type="repeat" description="WD" evidence="15">
    <location>
        <begin position="31"/>
        <end position="72"/>
    </location>
</feature>
<dbReference type="PROSITE" id="PS50294">
    <property type="entry name" value="WD_REPEATS_REGION"/>
    <property type="match status" value="5"/>
</dbReference>
<dbReference type="CDD" id="cd01364">
    <property type="entry name" value="KISc_BimC_Eg5"/>
    <property type="match status" value="1"/>
</dbReference>
<name>A0AAF0DPG2_9BASI</name>
<evidence type="ECO:0000256" key="13">
    <source>
        <dbReference type="ARBA" id="ARBA00023306"/>
    </source>
</evidence>
<feature type="domain" description="Kinesin motor" evidence="18">
    <location>
        <begin position="316"/>
        <end position="663"/>
    </location>
</feature>
<keyword evidence="7 16" id="KW-0547">Nucleotide-binding</keyword>
<dbReference type="PROSITE" id="PS50067">
    <property type="entry name" value="KINESIN_MOTOR_2"/>
    <property type="match status" value="1"/>
</dbReference>
<dbReference type="InterPro" id="IPR019775">
    <property type="entry name" value="WD40_repeat_CS"/>
</dbReference>
<dbReference type="Gene3D" id="3.40.850.10">
    <property type="entry name" value="Kinesin motor domain"/>
    <property type="match status" value="1"/>
</dbReference>
<dbReference type="InterPro" id="IPR047149">
    <property type="entry name" value="KIF11-like"/>
</dbReference>
<dbReference type="SUPFAM" id="SSF50978">
    <property type="entry name" value="WD40 repeat-like"/>
    <property type="match status" value="1"/>
</dbReference>
<dbReference type="PRINTS" id="PR00380">
    <property type="entry name" value="KINESINHEAVY"/>
</dbReference>
<dbReference type="GO" id="GO:0005634">
    <property type="term" value="C:nucleus"/>
    <property type="evidence" value="ECO:0007669"/>
    <property type="project" value="TreeGrafter"/>
</dbReference>
<reference evidence="19" key="1">
    <citation type="submission" date="2023-03" db="EMBL/GenBank/DDBJ databases">
        <title>Mating type loci evolution in Malassezia.</title>
        <authorList>
            <person name="Coelho M.A."/>
        </authorList>
    </citation>
    <scope>NUCLEOTIDE SEQUENCE</scope>
    <source>
        <strain evidence="19">CBS 14135</strain>
    </source>
</reference>
<evidence type="ECO:0000259" key="18">
    <source>
        <dbReference type="PROSITE" id="PS50067"/>
    </source>
</evidence>
<dbReference type="Proteomes" id="UP001216638">
    <property type="component" value="Chromosome 1"/>
</dbReference>
<dbReference type="PROSITE" id="PS00678">
    <property type="entry name" value="WD_REPEATS_1"/>
    <property type="match status" value="4"/>
</dbReference>
<feature type="repeat" description="WD" evidence="15">
    <location>
        <begin position="200"/>
        <end position="241"/>
    </location>
</feature>
<dbReference type="InterPro" id="IPR059122">
    <property type="entry name" value="Beta-prop_WDR5-like"/>
</dbReference>
<dbReference type="PROSITE" id="PS50082">
    <property type="entry name" value="WD_REPEATS_2"/>
    <property type="match status" value="5"/>
</dbReference>
<dbReference type="GO" id="GO:0051301">
    <property type="term" value="P:cell division"/>
    <property type="evidence" value="ECO:0007669"/>
    <property type="project" value="UniProtKB-KW"/>
</dbReference>
<evidence type="ECO:0000256" key="9">
    <source>
        <dbReference type="ARBA" id="ARBA00022840"/>
    </source>
</evidence>
<dbReference type="InterPro" id="IPR047241">
    <property type="entry name" value="KIF11-like_kin_motor_dom"/>
</dbReference>
<dbReference type="CDD" id="cd00200">
    <property type="entry name" value="WD40"/>
    <property type="match status" value="1"/>
</dbReference>
<organism evidence="19 20">
    <name type="scientific">Malassezia brasiliensis</name>
    <dbReference type="NCBI Taxonomy" id="1821822"/>
    <lineage>
        <taxon>Eukaryota</taxon>
        <taxon>Fungi</taxon>
        <taxon>Dikarya</taxon>
        <taxon>Basidiomycota</taxon>
        <taxon>Ustilaginomycotina</taxon>
        <taxon>Malasseziomycetes</taxon>
        <taxon>Malasseziales</taxon>
        <taxon>Malasseziaceae</taxon>
        <taxon>Malassezia</taxon>
    </lineage>
</organism>
<dbReference type="GO" id="GO:0005524">
    <property type="term" value="F:ATP binding"/>
    <property type="evidence" value="ECO:0007669"/>
    <property type="project" value="UniProtKB-UniRule"/>
</dbReference>
<dbReference type="PANTHER" id="PTHR47970:SF12">
    <property type="entry name" value="KINESIN FAMILY MEMBER 11"/>
    <property type="match status" value="1"/>
</dbReference>
<dbReference type="EMBL" id="CP119951">
    <property type="protein sequence ID" value="WFC93538.1"/>
    <property type="molecule type" value="Genomic_DNA"/>
</dbReference>
<dbReference type="GO" id="GO:0005876">
    <property type="term" value="C:spindle microtubule"/>
    <property type="evidence" value="ECO:0007669"/>
    <property type="project" value="TreeGrafter"/>
</dbReference>
<keyword evidence="4" id="KW-0132">Cell division</keyword>
<keyword evidence="20" id="KW-1185">Reference proteome</keyword>
<evidence type="ECO:0000256" key="2">
    <source>
        <dbReference type="ARBA" id="ARBA00022490"/>
    </source>
</evidence>
<keyword evidence="8" id="KW-0498">Mitosis</keyword>
<keyword evidence="10" id="KW-0175">Coiled coil</keyword>